<dbReference type="RefSeq" id="WP_092852123.1">
    <property type="nucleotide sequence ID" value="NZ_FMAH01000024.1"/>
</dbReference>
<evidence type="ECO:0000313" key="7">
    <source>
        <dbReference type="Proteomes" id="UP000199435"/>
    </source>
</evidence>
<dbReference type="InterPro" id="IPR027417">
    <property type="entry name" value="P-loop_NTPase"/>
</dbReference>
<keyword evidence="3" id="KW-0547">Nucleotide-binding</keyword>
<feature type="domain" description="ABC transporter" evidence="5">
    <location>
        <begin position="7"/>
        <end position="239"/>
    </location>
</feature>
<evidence type="ECO:0000256" key="2">
    <source>
        <dbReference type="ARBA" id="ARBA00022448"/>
    </source>
</evidence>
<dbReference type="EMBL" id="FMAH01000024">
    <property type="protein sequence ID" value="SCB36072.1"/>
    <property type="molecule type" value="Genomic_DNA"/>
</dbReference>
<dbReference type="InterPro" id="IPR017871">
    <property type="entry name" value="ABC_transporter-like_CS"/>
</dbReference>
<dbReference type="AlphaFoldDB" id="A0A1C3W7H8"/>
<dbReference type="STRING" id="411945.GA0061102_102463"/>
<reference evidence="7" key="1">
    <citation type="submission" date="2016-08" db="EMBL/GenBank/DDBJ databases">
        <authorList>
            <person name="Varghese N."/>
            <person name="Submissions Spin"/>
        </authorList>
    </citation>
    <scope>NUCLEOTIDE SEQUENCE [LARGE SCALE GENOMIC DNA]</scope>
    <source>
        <strain evidence="7">HAMBI 2971</strain>
    </source>
</reference>
<dbReference type="SMART" id="SM00382">
    <property type="entry name" value="AAA"/>
    <property type="match status" value="1"/>
</dbReference>
<dbReference type="PROSITE" id="PS00211">
    <property type="entry name" value="ABC_TRANSPORTER_1"/>
    <property type="match status" value="1"/>
</dbReference>
<keyword evidence="7" id="KW-1185">Reference proteome</keyword>
<evidence type="ECO:0000313" key="6">
    <source>
        <dbReference type="EMBL" id="SCB36072.1"/>
    </source>
</evidence>
<dbReference type="InterPro" id="IPR008995">
    <property type="entry name" value="Mo/tungstate-bd_C_term_dom"/>
</dbReference>
<gene>
    <name evidence="6" type="ORF">GA0061102_102463</name>
</gene>
<sequence length="354" mass="39028">MMKKHSIKISNATRYYPGATRPAIDDISLDIAPGEFMTFLGPSGSGKTTLLSIIAGFVTLNTGSVEIDGKDITNLKPHKRDLGVVFQQYALFPHMTVLQNIAYPLRQRGIPKAEIEAKVRHVLDLVQLGDFAHRLPRQLSGGQQQRVALARAVVYEPRALLLDEPLGALDKRLRDRLQLEIARMHRELGMTFVFVTHDQEEALTLSDRIAVFNSGKIVQVGTPTELYRNPNSLFVAKFLGESNIMEGSSRGTNIVVRPEHVHLKMPANKCCEDEVSKAARITDVAFAGAHLKVGLAFSDGVTGSSLITAGNPLHFQRGEEVLAVWNKANQHIVANEDLTADSTDSLRNHLSEVR</sequence>
<dbReference type="SUPFAM" id="SSF50331">
    <property type="entry name" value="MOP-like"/>
    <property type="match status" value="1"/>
</dbReference>
<dbReference type="InterPro" id="IPR003439">
    <property type="entry name" value="ABC_transporter-like_ATP-bd"/>
</dbReference>
<evidence type="ECO:0000256" key="3">
    <source>
        <dbReference type="ARBA" id="ARBA00022741"/>
    </source>
</evidence>
<dbReference type="SUPFAM" id="SSF52540">
    <property type="entry name" value="P-loop containing nucleoside triphosphate hydrolases"/>
    <property type="match status" value="1"/>
</dbReference>
<dbReference type="GO" id="GO:0043190">
    <property type="term" value="C:ATP-binding cassette (ABC) transporter complex"/>
    <property type="evidence" value="ECO:0007669"/>
    <property type="project" value="InterPro"/>
</dbReference>
<protein>
    <submittedName>
        <fullName evidence="6">Putative spermidine/putrescine transport system ATP-binding protein</fullName>
    </submittedName>
</protein>
<keyword evidence="2" id="KW-0813">Transport</keyword>
<dbReference type="GO" id="GO:0022857">
    <property type="term" value="F:transmembrane transporter activity"/>
    <property type="evidence" value="ECO:0007669"/>
    <property type="project" value="InterPro"/>
</dbReference>
<dbReference type="InterPro" id="IPR050093">
    <property type="entry name" value="ABC_SmlMolc_Importer"/>
</dbReference>
<dbReference type="Gene3D" id="3.40.50.300">
    <property type="entry name" value="P-loop containing nucleotide triphosphate hydrolases"/>
    <property type="match status" value="1"/>
</dbReference>
<accession>A0A1C3W7H8</accession>
<dbReference type="Pfam" id="PF00005">
    <property type="entry name" value="ABC_tran"/>
    <property type="match status" value="1"/>
</dbReference>
<dbReference type="Pfam" id="PF08402">
    <property type="entry name" value="TOBE_2"/>
    <property type="match status" value="1"/>
</dbReference>
<dbReference type="PANTHER" id="PTHR42781:SF4">
    <property type="entry name" value="SPERMIDINE_PUTRESCINE IMPORT ATP-BINDING PROTEIN POTA"/>
    <property type="match status" value="1"/>
</dbReference>
<evidence type="ECO:0000256" key="4">
    <source>
        <dbReference type="ARBA" id="ARBA00022840"/>
    </source>
</evidence>
<dbReference type="GO" id="GO:0016887">
    <property type="term" value="F:ATP hydrolysis activity"/>
    <property type="evidence" value="ECO:0007669"/>
    <property type="project" value="InterPro"/>
</dbReference>
<comment type="similarity">
    <text evidence="1">Belongs to the ABC transporter superfamily.</text>
</comment>
<keyword evidence="4 6" id="KW-0067">ATP-binding</keyword>
<dbReference type="PANTHER" id="PTHR42781">
    <property type="entry name" value="SPERMIDINE/PUTRESCINE IMPORT ATP-BINDING PROTEIN POTA"/>
    <property type="match status" value="1"/>
</dbReference>
<evidence type="ECO:0000256" key="1">
    <source>
        <dbReference type="ARBA" id="ARBA00005417"/>
    </source>
</evidence>
<proteinExistence type="inferred from homology"/>
<dbReference type="PROSITE" id="PS50893">
    <property type="entry name" value="ABC_TRANSPORTER_2"/>
    <property type="match status" value="1"/>
</dbReference>
<evidence type="ECO:0000259" key="5">
    <source>
        <dbReference type="PROSITE" id="PS50893"/>
    </source>
</evidence>
<organism evidence="6 7">
    <name type="scientific">Rhizobium miluonense</name>
    <dbReference type="NCBI Taxonomy" id="411945"/>
    <lineage>
        <taxon>Bacteria</taxon>
        <taxon>Pseudomonadati</taxon>
        <taxon>Pseudomonadota</taxon>
        <taxon>Alphaproteobacteria</taxon>
        <taxon>Hyphomicrobiales</taxon>
        <taxon>Rhizobiaceae</taxon>
        <taxon>Rhizobium/Agrobacterium group</taxon>
        <taxon>Rhizobium</taxon>
    </lineage>
</organism>
<dbReference type="OrthoDB" id="9802264at2"/>
<dbReference type="GO" id="GO:0005524">
    <property type="term" value="F:ATP binding"/>
    <property type="evidence" value="ECO:0007669"/>
    <property type="project" value="UniProtKB-KW"/>
</dbReference>
<dbReference type="InterPro" id="IPR013611">
    <property type="entry name" value="Transp-assoc_OB_typ2"/>
</dbReference>
<name>A0A1C3W7H8_9HYPH</name>
<dbReference type="FunFam" id="3.40.50.300:FF:000133">
    <property type="entry name" value="Spermidine/putrescine import ATP-binding protein PotA"/>
    <property type="match status" value="1"/>
</dbReference>
<dbReference type="Proteomes" id="UP000199435">
    <property type="component" value="Unassembled WGS sequence"/>
</dbReference>
<dbReference type="GO" id="GO:0015847">
    <property type="term" value="P:putrescine transport"/>
    <property type="evidence" value="ECO:0007669"/>
    <property type="project" value="UniProtKB-ARBA"/>
</dbReference>
<dbReference type="InterPro" id="IPR003593">
    <property type="entry name" value="AAA+_ATPase"/>
</dbReference>